<dbReference type="Proteomes" id="UP000295050">
    <property type="component" value="Unassembled WGS sequence"/>
</dbReference>
<accession>A0A4R2RCH1</accession>
<gene>
    <name evidence="1" type="ORF">EV663_10626</name>
</gene>
<protein>
    <submittedName>
        <fullName evidence="1">Uncharacterized protein</fullName>
    </submittedName>
</protein>
<reference evidence="1 2" key="1">
    <citation type="submission" date="2019-03" db="EMBL/GenBank/DDBJ databases">
        <title>Genomic Encyclopedia of Type Strains, Phase IV (KMG-IV): sequencing the most valuable type-strain genomes for metagenomic binning, comparative biology and taxonomic classification.</title>
        <authorList>
            <person name="Goeker M."/>
        </authorList>
    </citation>
    <scope>NUCLEOTIDE SEQUENCE [LARGE SCALE GENOMIC DNA]</scope>
    <source>
        <strain evidence="1 2">DSM 24766</strain>
    </source>
</reference>
<organism evidence="1 2">
    <name type="scientific">Rhodovulum bhavnagarense</name>
    <dbReference type="NCBI Taxonomy" id="992286"/>
    <lineage>
        <taxon>Bacteria</taxon>
        <taxon>Pseudomonadati</taxon>
        <taxon>Pseudomonadota</taxon>
        <taxon>Alphaproteobacteria</taxon>
        <taxon>Rhodobacterales</taxon>
        <taxon>Paracoccaceae</taxon>
        <taxon>Rhodovulum</taxon>
    </lineage>
</organism>
<dbReference type="AlphaFoldDB" id="A0A4R2RCH1"/>
<comment type="caution">
    <text evidence="1">The sequence shown here is derived from an EMBL/GenBank/DDBJ whole genome shotgun (WGS) entry which is preliminary data.</text>
</comment>
<name>A0A4R2RCH1_9RHOB</name>
<sequence>MQHQQGHRVKEVETYWEFRCNDPIGTVRSLEPVFRNLGTSSNYREYGEVAHEVGRDGNAPRLSAQLLTGIKGVVYPKTTNRLRLEIRHKHPQVPGLASTYPSIQDFVLSLDNLSVDAAEHANQLLDVLTDELPPAPEPETAYEFVRHVIAACDSDADARHLLSVLVHQNGYRVLANDPLRAAVLRLRTSGVLQRVRPRASSLVLSGPYRAAARLLAENPALVGIDDQ</sequence>
<evidence type="ECO:0000313" key="2">
    <source>
        <dbReference type="Proteomes" id="UP000295050"/>
    </source>
</evidence>
<keyword evidence="2" id="KW-1185">Reference proteome</keyword>
<dbReference type="EMBL" id="SLXU01000006">
    <property type="protein sequence ID" value="TCP61080.1"/>
    <property type="molecule type" value="Genomic_DNA"/>
</dbReference>
<proteinExistence type="predicted"/>
<evidence type="ECO:0000313" key="1">
    <source>
        <dbReference type="EMBL" id="TCP61080.1"/>
    </source>
</evidence>